<keyword evidence="2" id="KW-0472">Membrane</keyword>
<dbReference type="Proteomes" id="UP000059680">
    <property type="component" value="Chromosome 6"/>
</dbReference>
<keyword evidence="2" id="KW-0812">Transmembrane</keyword>
<feature type="compositionally biased region" description="Pro residues" evidence="1">
    <location>
        <begin position="186"/>
        <end position="196"/>
    </location>
</feature>
<accession>A0A0P0WZH4</accession>
<protein>
    <submittedName>
        <fullName evidence="3">Os06g0648600 protein</fullName>
    </submittedName>
</protein>
<evidence type="ECO:0000313" key="4">
    <source>
        <dbReference type="Proteomes" id="UP000059680"/>
    </source>
</evidence>
<reference evidence="3 4" key="3">
    <citation type="journal article" date="2013" name="Rice">
        <title>Improvement of the Oryza sativa Nipponbare reference genome using next generation sequence and optical map data.</title>
        <authorList>
            <person name="Kawahara Y."/>
            <person name="de la Bastide M."/>
            <person name="Hamilton J.P."/>
            <person name="Kanamori H."/>
            <person name="McCombie W.R."/>
            <person name="Ouyang S."/>
            <person name="Schwartz D.C."/>
            <person name="Tanaka T."/>
            <person name="Wu J."/>
            <person name="Zhou S."/>
            <person name="Childs K.L."/>
            <person name="Davidson R.M."/>
            <person name="Lin H."/>
            <person name="Quesada-Ocampo L."/>
            <person name="Vaillancourt B."/>
            <person name="Sakai H."/>
            <person name="Lee S.S."/>
            <person name="Kim J."/>
            <person name="Numa H."/>
            <person name="Itoh T."/>
            <person name="Buell C.R."/>
            <person name="Matsumoto T."/>
        </authorList>
    </citation>
    <scope>NUCLEOTIDE SEQUENCE [LARGE SCALE GENOMIC DNA]</scope>
    <source>
        <strain evidence="4">cv. Nipponbare</strain>
    </source>
</reference>
<proteinExistence type="predicted"/>
<dbReference type="AlphaFoldDB" id="A0A0P0WZH4"/>
<evidence type="ECO:0000313" key="3">
    <source>
        <dbReference type="EMBL" id="BAS98887.1"/>
    </source>
</evidence>
<dbReference type="Gramene" id="Os06t0648600-01">
    <property type="protein sequence ID" value="Os06t0648600-01"/>
    <property type="gene ID" value="Os06g0648600"/>
</dbReference>
<feature type="compositionally biased region" description="Basic residues" evidence="1">
    <location>
        <begin position="91"/>
        <end position="107"/>
    </location>
</feature>
<sequence>TPLAAWRRRHPCCRPPPSLPPSAASAAAVAATAAIPTAVPLLLLHRPRGNWWRRRTAVRLHSQQRRRSAALLSPVSATHRLRLPLAEGHRSCRRRRLHPAPGRHRAKPSAAHEAASLPSTGRRPRSRLLTPSLSGRVATSPSPSLCRGCLRQPSPRIDSFRRPLAPASSASPPSTVAAPTAALIRPPSPCPSPPSVAPSRSR</sequence>
<dbReference type="EMBL" id="AP014962">
    <property type="protein sequence ID" value="BAS98887.1"/>
    <property type="molecule type" value="Genomic_DNA"/>
</dbReference>
<reference evidence="3 4" key="2">
    <citation type="journal article" date="2013" name="Plant Cell Physiol.">
        <title>Rice Annotation Project Database (RAP-DB): an integrative and interactive database for rice genomics.</title>
        <authorList>
            <person name="Sakai H."/>
            <person name="Lee S.S."/>
            <person name="Tanaka T."/>
            <person name="Numa H."/>
            <person name="Kim J."/>
            <person name="Kawahara Y."/>
            <person name="Wakimoto H."/>
            <person name="Yang C.C."/>
            <person name="Iwamoto M."/>
            <person name="Abe T."/>
            <person name="Yamada Y."/>
            <person name="Muto A."/>
            <person name="Inokuchi H."/>
            <person name="Ikemura T."/>
            <person name="Matsumoto T."/>
            <person name="Sasaki T."/>
            <person name="Itoh T."/>
        </authorList>
    </citation>
    <scope>NUCLEOTIDE SEQUENCE [LARGE SCALE GENOMIC DNA]</scope>
    <source>
        <strain evidence="4">cv. Nipponbare</strain>
    </source>
</reference>
<dbReference type="PaxDb" id="39947-A0A0P0WZH4"/>
<evidence type="ECO:0000256" key="2">
    <source>
        <dbReference type="SAM" id="Phobius"/>
    </source>
</evidence>
<name>A0A0P0WZH4_ORYSJ</name>
<gene>
    <name evidence="3" type="ordered locus">Os06g0648600</name>
    <name evidence="3" type="ORF">OSNPB_060648600</name>
</gene>
<dbReference type="InParanoid" id="A0A0P0WZH4"/>
<keyword evidence="2" id="KW-1133">Transmembrane helix</keyword>
<feature type="transmembrane region" description="Helical" evidence="2">
    <location>
        <begin position="24"/>
        <end position="44"/>
    </location>
</feature>
<keyword evidence="4" id="KW-1185">Reference proteome</keyword>
<feature type="compositionally biased region" description="Low complexity" evidence="1">
    <location>
        <begin position="165"/>
        <end position="182"/>
    </location>
</feature>
<feature type="non-terminal residue" evidence="3">
    <location>
        <position position="1"/>
    </location>
</feature>
<evidence type="ECO:0000256" key="1">
    <source>
        <dbReference type="SAM" id="MobiDB-lite"/>
    </source>
</evidence>
<reference evidence="4" key="1">
    <citation type="journal article" date="2005" name="Nature">
        <title>The map-based sequence of the rice genome.</title>
        <authorList>
            <consortium name="International rice genome sequencing project (IRGSP)"/>
            <person name="Matsumoto T."/>
            <person name="Wu J."/>
            <person name="Kanamori H."/>
            <person name="Katayose Y."/>
            <person name="Fujisawa M."/>
            <person name="Namiki N."/>
            <person name="Mizuno H."/>
            <person name="Yamamoto K."/>
            <person name="Antonio B.A."/>
            <person name="Baba T."/>
            <person name="Sakata K."/>
            <person name="Nagamura Y."/>
            <person name="Aoki H."/>
            <person name="Arikawa K."/>
            <person name="Arita K."/>
            <person name="Bito T."/>
            <person name="Chiden Y."/>
            <person name="Fujitsuka N."/>
            <person name="Fukunaka R."/>
            <person name="Hamada M."/>
            <person name="Harada C."/>
            <person name="Hayashi A."/>
            <person name="Hijishita S."/>
            <person name="Honda M."/>
            <person name="Hosokawa S."/>
            <person name="Ichikawa Y."/>
            <person name="Idonuma A."/>
            <person name="Iijima M."/>
            <person name="Ikeda M."/>
            <person name="Ikeno M."/>
            <person name="Ito K."/>
            <person name="Ito S."/>
            <person name="Ito T."/>
            <person name="Ito Y."/>
            <person name="Ito Y."/>
            <person name="Iwabuchi A."/>
            <person name="Kamiya K."/>
            <person name="Karasawa W."/>
            <person name="Kurita K."/>
            <person name="Katagiri S."/>
            <person name="Kikuta A."/>
            <person name="Kobayashi H."/>
            <person name="Kobayashi N."/>
            <person name="Machita K."/>
            <person name="Maehara T."/>
            <person name="Masukawa M."/>
            <person name="Mizubayashi T."/>
            <person name="Mukai Y."/>
            <person name="Nagasaki H."/>
            <person name="Nagata Y."/>
            <person name="Naito S."/>
            <person name="Nakashima M."/>
            <person name="Nakama Y."/>
            <person name="Nakamichi Y."/>
            <person name="Nakamura M."/>
            <person name="Meguro A."/>
            <person name="Negishi M."/>
            <person name="Ohta I."/>
            <person name="Ohta T."/>
            <person name="Okamoto M."/>
            <person name="Ono N."/>
            <person name="Saji S."/>
            <person name="Sakaguchi M."/>
            <person name="Sakai K."/>
            <person name="Shibata M."/>
            <person name="Shimokawa T."/>
            <person name="Song J."/>
            <person name="Takazaki Y."/>
            <person name="Terasawa K."/>
            <person name="Tsugane M."/>
            <person name="Tsuji K."/>
            <person name="Ueda S."/>
            <person name="Waki K."/>
            <person name="Yamagata H."/>
            <person name="Yamamoto M."/>
            <person name="Yamamoto S."/>
            <person name="Yamane H."/>
            <person name="Yoshiki S."/>
            <person name="Yoshihara R."/>
            <person name="Yukawa K."/>
            <person name="Zhong H."/>
            <person name="Yano M."/>
            <person name="Yuan Q."/>
            <person name="Ouyang S."/>
            <person name="Liu J."/>
            <person name="Jones K.M."/>
            <person name="Gansberger K."/>
            <person name="Moffat K."/>
            <person name="Hill J."/>
            <person name="Bera J."/>
            <person name="Fadrosh D."/>
            <person name="Jin S."/>
            <person name="Johri S."/>
            <person name="Kim M."/>
            <person name="Overton L."/>
            <person name="Reardon M."/>
            <person name="Tsitrin T."/>
            <person name="Vuong H."/>
            <person name="Weaver B."/>
            <person name="Ciecko A."/>
            <person name="Tallon L."/>
            <person name="Jackson J."/>
            <person name="Pai G."/>
            <person name="Aken S.V."/>
            <person name="Utterback T."/>
            <person name="Reidmuller S."/>
            <person name="Feldblyum T."/>
            <person name="Hsiao J."/>
            <person name="Zismann V."/>
            <person name="Iobst S."/>
            <person name="de Vazeille A.R."/>
            <person name="Buell C.R."/>
            <person name="Ying K."/>
            <person name="Li Y."/>
            <person name="Lu T."/>
            <person name="Huang Y."/>
            <person name="Zhao Q."/>
            <person name="Feng Q."/>
            <person name="Zhang L."/>
            <person name="Zhu J."/>
            <person name="Weng Q."/>
            <person name="Mu J."/>
            <person name="Lu Y."/>
            <person name="Fan D."/>
            <person name="Liu Y."/>
            <person name="Guan J."/>
            <person name="Zhang Y."/>
            <person name="Yu S."/>
            <person name="Liu X."/>
            <person name="Zhang Y."/>
            <person name="Hong G."/>
            <person name="Han B."/>
            <person name="Choisne N."/>
            <person name="Demange N."/>
            <person name="Orjeda G."/>
            <person name="Samain S."/>
            <person name="Cattolico L."/>
            <person name="Pelletier E."/>
            <person name="Couloux A."/>
            <person name="Segurens B."/>
            <person name="Wincker P."/>
            <person name="D'Hont A."/>
            <person name="Scarpelli C."/>
            <person name="Weissenbach J."/>
            <person name="Salanoubat M."/>
            <person name="Quetier F."/>
            <person name="Yu Y."/>
            <person name="Kim H.R."/>
            <person name="Rambo T."/>
            <person name="Currie J."/>
            <person name="Collura K."/>
            <person name="Luo M."/>
            <person name="Yang T."/>
            <person name="Ammiraju J.S.S."/>
            <person name="Engler F."/>
            <person name="Soderlund C."/>
            <person name="Wing R.A."/>
            <person name="Palmer L.E."/>
            <person name="de la Bastide M."/>
            <person name="Spiegel L."/>
            <person name="Nascimento L."/>
            <person name="Zutavern T."/>
            <person name="O'Shaughnessy A."/>
            <person name="Dike S."/>
            <person name="Dedhia N."/>
            <person name="Preston R."/>
            <person name="Balija V."/>
            <person name="McCombie W.R."/>
            <person name="Chow T."/>
            <person name="Chen H."/>
            <person name="Chung M."/>
            <person name="Chen C."/>
            <person name="Shaw J."/>
            <person name="Wu H."/>
            <person name="Hsiao K."/>
            <person name="Chao Y."/>
            <person name="Chu M."/>
            <person name="Cheng C."/>
            <person name="Hour A."/>
            <person name="Lee P."/>
            <person name="Lin S."/>
            <person name="Lin Y."/>
            <person name="Liou J."/>
            <person name="Liu S."/>
            <person name="Hsing Y."/>
            <person name="Raghuvanshi S."/>
            <person name="Mohanty A."/>
            <person name="Bharti A.K."/>
            <person name="Gaur A."/>
            <person name="Gupta V."/>
            <person name="Kumar D."/>
            <person name="Ravi V."/>
            <person name="Vij S."/>
            <person name="Kapur A."/>
            <person name="Khurana P."/>
            <person name="Khurana P."/>
            <person name="Khurana J.P."/>
            <person name="Tyagi A.K."/>
            <person name="Gaikwad K."/>
            <person name="Singh A."/>
            <person name="Dalal V."/>
            <person name="Srivastava S."/>
            <person name="Dixit A."/>
            <person name="Pal A.K."/>
            <person name="Ghazi I.A."/>
            <person name="Yadav M."/>
            <person name="Pandit A."/>
            <person name="Bhargava A."/>
            <person name="Sureshbabu K."/>
            <person name="Batra K."/>
            <person name="Sharma T.R."/>
            <person name="Mohapatra T."/>
            <person name="Singh N.K."/>
            <person name="Messing J."/>
            <person name="Nelson A.B."/>
            <person name="Fuks G."/>
            <person name="Kavchok S."/>
            <person name="Keizer G."/>
            <person name="Linton E."/>
            <person name="Llaca V."/>
            <person name="Song R."/>
            <person name="Tanyolac B."/>
            <person name="Young S."/>
            <person name="Ho-Il K."/>
            <person name="Hahn J.H."/>
            <person name="Sangsakoo G."/>
            <person name="Vanavichit A."/>
            <person name="de Mattos Luiz.A.T."/>
            <person name="Zimmer P.D."/>
            <person name="Malone G."/>
            <person name="Dellagostin O."/>
            <person name="de Oliveira A.C."/>
            <person name="Bevan M."/>
            <person name="Bancroft I."/>
            <person name="Minx P."/>
            <person name="Cordum H."/>
            <person name="Wilson R."/>
            <person name="Cheng Z."/>
            <person name="Jin W."/>
            <person name="Jiang J."/>
            <person name="Leong S.A."/>
            <person name="Iwama H."/>
            <person name="Gojobori T."/>
            <person name="Itoh T."/>
            <person name="Niimura Y."/>
            <person name="Fujii Y."/>
            <person name="Habara T."/>
            <person name="Sakai H."/>
            <person name="Sato Y."/>
            <person name="Wilson G."/>
            <person name="Kumar K."/>
            <person name="McCouch S."/>
            <person name="Juretic N."/>
            <person name="Hoen D."/>
            <person name="Wright S."/>
            <person name="Bruskiewich R."/>
            <person name="Bureau T."/>
            <person name="Miyao A."/>
            <person name="Hirochika H."/>
            <person name="Nishikawa T."/>
            <person name="Kadowaki K."/>
            <person name="Sugiura M."/>
            <person name="Burr B."/>
            <person name="Sasaki T."/>
        </authorList>
    </citation>
    <scope>NUCLEOTIDE SEQUENCE [LARGE SCALE GENOMIC DNA]</scope>
    <source>
        <strain evidence="4">cv. Nipponbare</strain>
    </source>
</reference>
<feature type="region of interest" description="Disordered" evidence="1">
    <location>
        <begin position="82"/>
        <end position="202"/>
    </location>
</feature>
<organism evidence="3 4">
    <name type="scientific">Oryza sativa subsp. japonica</name>
    <name type="common">Rice</name>
    <dbReference type="NCBI Taxonomy" id="39947"/>
    <lineage>
        <taxon>Eukaryota</taxon>
        <taxon>Viridiplantae</taxon>
        <taxon>Streptophyta</taxon>
        <taxon>Embryophyta</taxon>
        <taxon>Tracheophyta</taxon>
        <taxon>Spermatophyta</taxon>
        <taxon>Magnoliopsida</taxon>
        <taxon>Liliopsida</taxon>
        <taxon>Poales</taxon>
        <taxon>Poaceae</taxon>
        <taxon>BOP clade</taxon>
        <taxon>Oryzoideae</taxon>
        <taxon>Oryzeae</taxon>
        <taxon>Oryzinae</taxon>
        <taxon>Oryza</taxon>
        <taxon>Oryza sativa</taxon>
    </lineage>
</organism>
<feature type="compositionally biased region" description="Low complexity" evidence="1">
    <location>
        <begin position="116"/>
        <end position="136"/>
    </location>
</feature>